<dbReference type="Pfam" id="PF03922">
    <property type="entry name" value="OmpW"/>
    <property type="match status" value="1"/>
</dbReference>
<gene>
    <name evidence="2" type="primary">ompW</name>
    <name evidence="2" type="ORF">NCTC10801_01344</name>
</gene>
<dbReference type="InterPro" id="IPR011250">
    <property type="entry name" value="OMP/PagP_B-barrel"/>
</dbReference>
<dbReference type="Gene3D" id="2.40.160.20">
    <property type="match status" value="1"/>
</dbReference>
<protein>
    <submittedName>
        <fullName evidence="2">OmpW family protein</fullName>
    </submittedName>
</protein>
<dbReference type="PROSITE" id="PS00695">
    <property type="entry name" value="ENT_VIR_OMP_2"/>
    <property type="match status" value="1"/>
</dbReference>
<dbReference type="GO" id="GO:0019867">
    <property type="term" value="C:outer membrane"/>
    <property type="evidence" value="ECO:0007669"/>
    <property type="project" value="InterPro"/>
</dbReference>
<keyword evidence="3" id="KW-1185">Reference proteome</keyword>
<organism evidence="2 3">
    <name type="scientific">[Actinobacillus] rossii</name>
    <dbReference type="NCBI Taxonomy" id="123820"/>
    <lineage>
        <taxon>Bacteria</taxon>
        <taxon>Pseudomonadati</taxon>
        <taxon>Pseudomonadota</taxon>
        <taxon>Gammaproteobacteria</taxon>
        <taxon>Pasteurellales</taxon>
        <taxon>Pasteurellaceae</taxon>
    </lineage>
</organism>
<accession>A0A380TTU0</accession>
<name>A0A380TTU0_9PAST</name>
<dbReference type="Proteomes" id="UP000254649">
    <property type="component" value="Unassembled WGS sequence"/>
</dbReference>
<reference evidence="2 3" key="1">
    <citation type="submission" date="2018-06" db="EMBL/GenBank/DDBJ databases">
        <authorList>
            <consortium name="Pathogen Informatics"/>
            <person name="Doyle S."/>
        </authorList>
    </citation>
    <scope>NUCLEOTIDE SEQUENCE [LARGE SCALE GENOMIC DNA]</scope>
    <source>
        <strain evidence="2 3">NCTC10801</strain>
    </source>
</reference>
<keyword evidence="1" id="KW-0732">Signal</keyword>
<feature type="chain" id="PRO_5017062440" evidence="1">
    <location>
        <begin position="22"/>
        <end position="209"/>
    </location>
</feature>
<dbReference type="InterPro" id="IPR005618">
    <property type="entry name" value="OMPW"/>
</dbReference>
<dbReference type="OrthoDB" id="9807574at2"/>
<evidence type="ECO:0000256" key="1">
    <source>
        <dbReference type="SAM" id="SignalP"/>
    </source>
</evidence>
<dbReference type="PANTHER" id="PTHR36920">
    <property type="match status" value="1"/>
</dbReference>
<dbReference type="GO" id="GO:0044384">
    <property type="term" value="C:host outer membrane"/>
    <property type="evidence" value="ECO:0007669"/>
    <property type="project" value="InterPro"/>
</dbReference>
<sequence>MKKTMLALGIAATLMSGVASAHEAGSWIVRAGVAHVMPTHVENTSNTAAPALGLDVNANTQLGLTGTYMITDNIGVELLAATPFSHEITLGSTLVGKTKHLPPSLYAQYYFLNKDSKARPYVGAGINYTNFFDETEKFAPVTDLKLHDSWGLALNAGLDIKLTDNLLFNTAVYYAKIKTKADFKVAGKQLSQDVRLDPLVFFMGLGYRF</sequence>
<dbReference type="GO" id="GO:0055085">
    <property type="term" value="P:transmembrane transport"/>
    <property type="evidence" value="ECO:0007669"/>
    <property type="project" value="TreeGrafter"/>
</dbReference>
<feature type="signal peptide" evidence="1">
    <location>
        <begin position="1"/>
        <end position="21"/>
    </location>
</feature>
<dbReference type="SUPFAM" id="SSF56925">
    <property type="entry name" value="OMPA-like"/>
    <property type="match status" value="1"/>
</dbReference>
<dbReference type="InterPro" id="IPR000758">
    <property type="entry name" value="Enterovir_OMP"/>
</dbReference>
<proteinExistence type="predicted"/>
<dbReference type="AlphaFoldDB" id="A0A380TTU0"/>
<evidence type="ECO:0000313" key="3">
    <source>
        <dbReference type="Proteomes" id="UP000254649"/>
    </source>
</evidence>
<dbReference type="EMBL" id="UFRQ01000003">
    <property type="protein sequence ID" value="SUT90989.1"/>
    <property type="molecule type" value="Genomic_DNA"/>
</dbReference>
<evidence type="ECO:0000313" key="2">
    <source>
        <dbReference type="EMBL" id="SUT90989.1"/>
    </source>
</evidence>
<dbReference type="PANTHER" id="PTHR36920:SF1">
    <property type="entry name" value="OUTER MEMBRANE PROTEIN W"/>
    <property type="match status" value="1"/>
</dbReference>